<protein>
    <recommendedName>
        <fullName evidence="4">Secreted protein</fullName>
    </recommendedName>
</protein>
<dbReference type="KEGG" id="dko:I596_960"/>
<name>A0A160DSU3_9GAMM</name>
<gene>
    <name evidence="2" type="ORF">I596_960</name>
</gene>
<reference evidence="2 3" key="1">
    <citation type="submission" date="2016-04" db="EMBL/GenBank/DDBJ databases">
        <title>Complete genome sequence of Dokdonella koreensis DS-123T.</title>
        <authorList>
            <person name="Kim J.F."/>
            <person name="Lee H."/>
            <person name="Kwak M.-J."/>
        </authorList>
    </citation>
    <scope>NUCLEOTIDE SEQUENCE [LARGE SCALE GENOMIC DNA]</scope>
    <source>
        <strain evidence="2 3">DS-123</strain>
    </source>
</reference>
<feature type="signal peptide" evidence="1">
    <location>
        <begin position="1"/>
        <end position="22"/>
    </location>
</feature>
<evidence type="ECO:0008006" key="4">
    <source>
        <dbReference type="Google" id="ProtNLM"/>
    </source>
</evidence>
<proteinExistence type="predicted"/>
<dbReference type="Proteomes" id="UP000076830">
    <property type="component" value="Chromosome"/>
</dbReference>
<organism evidence="2 3">
    <name type="scientific">Dokdonella koreensis DS-123</name>
    <dbReference type="NCBI Taxonomy" id="1300342"/>
    <lineage>
        <taxon>Bacteria</taxon>
        <taxon>Pseudomonadati</taxon>
        <taxon>Pseudomonadota</taxon>
        <taxon>Gammaproteobacteria</taxon>
        <taxon>Lysobacterales</taxon>
        <taxon>Rhodanobacteraceae</taxon>
        <taxon>Dokdonella</taxon>
    </lineage>
</organism>
<sequence>MHFANLILGASIGLLAASITHAAPPQTASDATATALRAQAPAQSRKVVQIGNDIVVVSLVPAAGTGTADNIGITRYDATGTPLAWGTTGAWNPDGGSDILFPNNPWHFTAIRDVQVFKDHVWILADSTVADSGGETRRTTDILAFSTRGEFKGGHFNVIRAEPSRNVIGAGMAFTPAAAGEAADRLLVVAACPDDAASDDRLCLRRFELATRDAWYPSFAGSAESESRWNLDGRGVASTARP</sequence>
<evidence type="ECO:0000313" key="2">
    <source>
        <dbReference type="EMBL" id="ANB16990.1"/>
    </source>
</evidence>
<feature type="chain" id="PRO_5007813768" description="Secreted protein" evidence="1">
    <location>
        <begin position="23"/>
        <end position="242"/>
    </location>
</feature>
<keyword evidence="1" id="KW-0732">Signal</keyword>
<evidence type="ECO:0000256" key="1">
    <source>
        <dbReference type="SAM" id="SignalP"/>
    </source>
</evidence>
<dbReference type="RefSeq" id="WP_067644775.1">
    <property type="nucleotide sequence ID" value="NZ_CP015249.1"/>
</dbReference>
<keyword evidence="3" id="KW-1185">Reference proteome</keyword>
<dbReference type="AlphaFoldDB" id="A0A160DSU3"/>
<evidence type="ECO:0000313" key="3">
    <source>
        <dbReference type="Proteomes" id="UP000076830"/>
    </source>
</evidence>
<accession>A0A160DSU3</accession>
<dbReference type="EMBL" id="CP015249">
    <property type="protein sequence ID" value="ANB16990.1"/>
    <property type="molecule type" value="Genomic_DNA"/>
</dbReference>